<keyword evidence="2" id="KW-1185">Reference proteome</keyword>
<name>A0A9D4AP82_9ROSI</name>
<reference evidence="1 2" key="1">
    <citation type="journal article" date="2021" name="Plant Biotechnol. J.">
        <title>Multi-omics assisted identification of the key and species-specific regulatory components of drought-tolerant mechanisms in Gossypium stocksii.</title>
        <authorList>
            <person name="Yu D."/>
            <person name="Ke L."/>
            <person name="Zhang D."/>
            <person name="Wu Y."/>
            <person name="Sun Y."/>
            <person name="Mei J."/>
            <person name="Sun J."/>
            <person name="Sun Y."/>
        </authorList>
    </citation>
    <scope>NUCLEOTIDE SEQUENCE [LARGE SCALE GENOMIC DNA]</scope>
    <source>
        <strain evidence="2">cv. E1</strain>
        <tissue evidence="1">Leaf</tissue>
    </source>
</reference>
<dbReference type="EMBL" id="JAIQCV010000001">
    <property type="protein sequence ID" value="KAH1131568.1"/>
    <property type="molecule type" value="Genomic_DNA"/>
</dbReference>
<dbReference type="AlphaFoldDB" id="A0A9D4AP82"/>
<organism evidence="1 2">
    <name type="scientific">Gossypium stocksii</name>
    <dbReference type="NCBI Taxonomy" id="47602"/>
    <lineage>
        <taxon>Eukaryota</taxon>
        <taxon>Viridiplantae</taxon>
        <taxon>Streptophyta</taxon>
        <taxon>Embryophyta</taxon>
        <taxon>Tracheophyta</taxon>
        <taxon>Spermatophyta</taxon>
        <taxon>Magnoliopsida</taxon>
        <taxon>eudicotyledons</taxon>
        <taxon>Gunneridae</taxon>
        <taxon>Pentapetalae</taxon>
        <taxon>rosids</taxon>
        <taxon>malvids</taxon>
        <taxon>Malvales</taxon>
        <taxon>Malvaceae</taxon>
        <taxon>Malvoideae</taxon>
        <taxon>Gossypium</taxon>
    </lineage>
</organism>
<proteinExistence type="predicted"/>
<accession>A0A9D4AP82</accession>
<sequence>MEKYLQWWVYVLQDGAPGGMRTIRIVSNVEAQCRHQKYPRKMEEFLAADSDPGCVMMSRMLHIVARDRGLRKYQTQCYQMVELGYCAVVCSLVAIEKNLVARLFRSACIDLGI</sequence>
<gene>
    <name evidence="1" type="ORF">J1N35_002946</name>
</gene>
<evidence type="ECO:0000313" key="1">
    <source>
        <dbReference type="EMBL" id="KAH1131568.1"/>
    </source>
</evidence>
<dbReference type="Proteomes" id="UP000828251">
    <property type="component" value="Unassembled WGS sequence"/>
</dbReference>
<comment type="caution">
    <text evidence="1">The sequence shown here is derived from an EMBL/GenBank/DDBJ whole genome shotgun (WGS) entry which is preliminary data.</text>
</comment>
<evidence type="ECO:0000313" key="2">
    <source>
        <dbReference type="Proteomes" id="UP000828251"/>
    </source>
</evidence>
<protein>
    <submittedName>
        <fullName evidence="1">Uncharacterized protein</fullName>
    </submittedName>
</protein>